<feature type="region of interest" description="Disordered" evidence="2">
    <location>
        <begin position="1"/>
        <end position="26"/>
    </location>
</feature>
<dbReference type="PANTHER" id="PTHR46629">
    <property type="entry name" value="OS01G0917900 PROTEIN"/>
    <property type="match status" value="1"/>
</dbReference>
<dbReference type="SMART" id="SM00184">
    <property type="entry name" value="RING"/>
    <property type="match status" value="1"/>
</dbReference>
<keyword evidence="1" id="KW-0479">Metal-binding</keyword>
<feature type="compositionally biased region" description="Polar residues" evidence="2">
    <location>
        <begin position="123"/>
        <end position="140"/>
    </location>
</feature>
<comment type="caution">
    <text evidence="4">The sequence shown here is derived from an EMBL/GenBank/DDBJ whole genome shotgun (WGS) entry which is preliminary data.</text>
</comment>
<evidence type="ECO:0000256" key="1">
    <source>
        <dbReference type="PROSITE-ProRule" id="PRU00175"/>
    </source>
</evidence>
<dbReference type="InterPro" id="IPR013083">
    <property type="entry name" value="Znf_RING/FYVE/PHD"/>
</dbReference>
<feature type="compositionally biased region" description="Basic and acidic residues" evidence="2">
    <location>
        <begin position="174"/>
        <end position="183"/>
    </location>
</feature>
<proteinExistence type="predicted"/>
<dbReference type="SUPFAM" id="SSF57850">
    <property type="entry name" value="RING/U-box"/>
    <property type="match status" value="1"/>
</dbReference>
<accession>A0AAV0DR84</accession>
<keyword evidence="1" id="KW-0863">Zinc-finger</keyword>
<dbReference type="EMBL" id="CAMAPF010000145">
    <property type="protein sequence ID" value="CAH9107885.1"/>
    <property type="molecule type" value="Genomic_DNA"/>
</dbReference>
<gene>
    <name evidence="4" type="ORF">CEPIT_LOCUS18160</name>
</gene>
<dbReference type="PROSITE" id="PS50089">
    <property type="entry name" value="ZF_RING_2"/>
    <property type="match status" value="1"/>
</dbReference>
<dbReference type="GO" id="GO:0008270">
    <property type="term" value="F:zinc ion binding"/>
    <property type="evidence" value="ECO:0007669"/>
    <property type="project" value="UniProtKB-KW"/>
</dbReference>
<dbReference type="InterPro" id="IPR001841">
    <property type="entry name" value="Znf_RING"/>
</dbReference>
<feature type="region of interest" description="Disordered" evidence="2">
    <location>
        <begin position="119"/>
        <end position="201"/>
    </location>
</feature>
<organism evidence="4 5">
    <name type="scientific">Cuscuta epithymum</name>
    <dbReference type="NCBI Taxonomy" id="186058"/>
    <lineage>
        <taxon>Eukaryota</taxon>
        <taxon>Viridiplantae</taxon>
        <taxon>Streptophyta</taxon>
        <taxon>Embryophyta</taxon>
        <taxon>Tracheophyta</taxon>
        <taxon>Spermatophyta</taxon>
        <taxon>Magnoliopsida</taxon>
        <taxon>eudicotyledons</taxon>
        <taxon>Gunneridae</taxon>
        <taxon>Pentapetalae</taxon>
        <taxon>asterids</taxon>
        <taxon>lamiids</taxon>
        <taxon>Solanales</taxon>
        <taxon>Convolvulaceae</taxon>
        <taxon>Cuscuteae</taxon>
        <taxon>Cuscuta</taxon>
        <taxon>Cuscuta subgen. Cuscuta</taxon>
    </lineage>
</organism>
<keyword evidence="1" id="KW-0862">Zinc</keyword>
<sequence>METSGGGFSRRRIHTAEYKPDSPNLGDFLRVKQASSRNGGSSNLSGLTLGAVLDREPRSSTAALPHRTLLDIIRAEPFASKASRKTWKHITDRLCLRIHGSAWSSADDDSFPAAALAADTPPRRQTSHPARVSPANNSPEGETPRRGLIQPEVTTSPGSTTLIVMLQRSSSRAVGDRTSRFEVAEASDGDLPGESTTDDQPARLSLMALLAETDREMSMDSAAGIPEEEDGEAGEEISGGGKLIVDRCCVCMVRHKGAAFIPCGHTFCRRCSRELWVQRGSCPLCNNSISEVLDIF</sequence>
<evidence type="ECO:0000259" key="3">
    <source>
        <dbReference type="PROSITE" id="PS50089"/>
    </source>
</evidence>
<name>A0AAV0DR84_9ASTE</name>
<reference evidence="4" key="1">
    <citation type="submission" date="2022-07" db="EMBL/GenBank/DDBJ databases">
        <authorList>
            <person name="Macas J."/>
            <person name="Novak P."/>
            <person name="Neumann P."/>
        </authorList>
    </citation>
    <scope>NUCLEOTIDE SEQUENCE</scope>
</reference>
<dbReference type="Pfam" id="PF13920">
    <property type="entry name" value="zf-C3HC4_3"/>
    <property type="match status" value="1"/>
</dbReference>
<feature type="compositionally biased region" description="Polar residues" evidence="2">
    <location>
        <begin position="152"/>
        <end position="172"/>
    </location>
</feature>
<protein>
    <recommendedName>
        <fullName evidence="3">RING-type domain-containing protein</fullName>
    </recommendedName>
</protein>
<feature type="domain" description="RING-type" evidence="3">
    <location>
        <begin position="248"/>
        <end position="286"/>
    </location>
</feature>
<evidence type="ECO:0000313" key="5">
    <source>
        <dbReference type="Proteomes" id="UP001152523"/>
    </source>
</evidence>
<dbReference type="CDD" id="cd16449">
    <property type="entry name" value="RING-HC"/>
    <property type="match status" value="1"/>
</dbReference>
<dbReference type="Gene3D" id="3.30.40.10">
    <property type="entry name" value="Zinc/RING finger domain, C3HC4 (zinc finger)"/>
    <property type="match status" value="1"/>
</dbReference>
<evidence type="ECO:0000256" key="2">
    <source>
        <dbReference type="SAM" id="MobiDB-lite"/>
    </source>
</evidence>
<dbReference type="AlphaFoldDB" id="A0AAV0DR84"/>
<dbReference type="Proteomes" id="UP001152523">
    <property type="component" value="Unassembled WGS sequence"/>
</dbReference>
<evidence type="ECO:0000313" key="4">
    <source>
        <dbReference type="EMBL" id="CAH9107885.1"/>
    </source>
</evidence>
<keyword evidence="5" id="KW-1185">Reference proteome</keyword>